<feature type="coiled-coil region" evidence="1">
    <location>
        <begin position="164"/>
        <end position="278"/>
    </location>
</feature>
<protein>
    <submittedName>
        <fullName evidence="3">Uncharacterized protein</fullName>
    </submittedName>
</protein>
<evidence type="ECO:0000256" key="1">
    <source>
        <dbReference type="SAM" id="Coils"/>
    </source>
</evidence>
<comment type="caution">
    <text evidence="3">The sequence shown here is derived from an EMBL/GenBank/DDBJ whole genome shotgun (WGS) entry which is preliminary data.</text>
</comment>
<gene>
    <name evidence="3" type="ORF">IWX46DRAFT_611698</name>
</gene>
<feature type="region of interest" description="Disordered" evidence="2">
    <location>
        <begin position="586"/>
        <end position="611"/>
    </location>
</feature>
<feature type="region of interest" description="Disordered" evidence="2">
    <location>
        <begin position="1"/>
        <end position="62"/>
    </location>
</feature>
<proteinExistence type="predicted"/>
<evidence type="ECO:0000313" key="4">
    <source>
        <dbReference type="Proteomes" id="UP001365128"/>
    </source>
</evidence>
<feature type="compositionally biased region" description="Basic and acidic residues" evidence="2">
    <location>
        <begin position="461"/>
        <end position="472"/>
    </location>
</feature>
<dbReference type="Proteomes" id="UP001365128">
    <property type="component" value="Unassembled WGS sequence"/>
</dbReference>
<keyword evidence="1" id="KW-0175">Coiled coil</keyword>
<dbReference type="EMBL" id="JBBPDW010000041">
    <property type="protein sequence ID" value="KAK7534629.1"/>
    <property type="molecule type" value="Genomic_DNA"/>
</dbReference>
<evidence type="ECO:0000256" key="2">
    <source>
        <dbReference type="SAM" id="MobiDB-lite"/>
    </source>
</evidence>
<reference evidence="3 4" key="1">
    <citation type="submission" date="2024-04" db="EMBL/GenBank/DDBJ databases">
        <title>Phyllosticta paracitricarpa is synonymous to the EU quarantine fungus P. citricarpa based on phylogenomic analyses.</title>
        <authorList>
            <consortium name="Lawrence Berkeley National Laboratory"/>
            <person name="Van Ingen-Buijs V.A."/>
            <person name="Van Westerhoven A.C."/>
            <person name="Haridas S."/>
            <person name="Skiadas P."/>
            <person name="Martin F."/>
            <person name="Groenewald J.Z."/>
            <person name="Crous P.W."/>
            <person name="Seidl M.F."/>
        </authorList>
    </citation>
    <scope>NUCLEOTIDE SEQUENCE [LARGE SCALE GENOMIC DNA]</scope>
    <source>
        <strain evidence="3 4">CBS 122670</strain>
    </source>
</reference>
<feature type="compositionally biased region" description="Polar residues" evidence="2">
    <location>
        <begin position="86"/>
        <end position="101"/>
    </location>
</feature>
<feature type="compositionally biased region" description="Polar residues" evidence="2">
    <location>
        <begin position="8"/>
        <end position="28"/>
    </location>
</feature>
<feature type="region of interest" description="Disordered" evidence="2">
    <location>
        <begin position="452"/>
        <end position="472"/>
    </location>
</feature>
<keyword evidence="4" id="KW-1185">Reference proteome</keyword>
<evidence type="ECO:0000313" key="3">
    <source>
        <dbReference type="EMBL" id="KAK7534629.1"/>
    </source>
</evidence>
<organism evidence="3 4">
    <name type="scientific">Phyllosticta citricarpa</name>
    <dbReference type="NCBI Taxonomy" id="55181"/>
    <lineage>
        <taxon>Eukaryota</taxon>
        <taxon>Fungi</taxon>
        <taxon>Dikarya</taxon>
        <taxon>Ascomycota</taxon>
        <taxon>Pezizomycotina</taxon>
        <taxon>Dothideomycetes</taxon>
        <taxon>Dothideomycetes incertae sedis</taxon>
        <taxon>Botryosphaeriales</taxon>
        <taxon>Phyllostictaceae</taxon>
        <taxon>Phyllosticta</taxon>
    </lineage>
</organism>
<feature type="compositionally biased region" description="Low complexity" evidence="2">
    <location>
        <begin position="43"/>
        <end position="58"/>
    </location>
</feature>
<feature type="region of interest" description="Disordered" evidence="2">
    <location>
        <begin position="77"/>
        <end position="164"/>
    </location>
</feature>
<accession>A0ABR1LHE7</accession>
<sequence>MSDEQRLSAGQTVPTAPPSGTRTRTPEGTTLGGPHVYNGSGGATTLSISSSSNLQSNGRTETVAETVDHAIIPQLALDIGSEKTPTRASSASPVPSITISGPASPEGGEEEEPRPAMQRIPSIGASGGGLHPRRSRSLSAGARVGGGPSMDMKAMETPCEVSEHSKAVNTIRDLKSEIEELKELVEQGEKREDEFSKLVDEKRTLEKRFEEREAEMQELRTKMEKFKRERDEYLRIKNRLNRELQERRKDKPCRVAEHEELSLRVQRMESEQEEVRNSRECSMPIHHQFLAEYAAKINEQDKEIRTLWAVNDKLSAMDPCNLPMHKVILKEYHDQVNIMDKEIQAKDKVIEEQERMIAAVTAAQQDGLESSGHRSQLEAMEGHLERQKAKLGRDLKSVIDEMKRQEKDMDGWIANIAQRDVYTREITDEDLEILHKIYLDRSNGFRALKKMMVSSQPEEPGDQRKGGQVDKSRRLEQWVKKKEDVVAKSIEIVERLQKELKERDVEMIALKKGAKISIDQSEMDPDHFDLKWELDDKYRTLINFGVHLKLVDQEEALKKLQEVELPNAKTNLEAFKKVIEEKRQEVHNRIMHRTGEAPKTDKGLRRGMRNE</sequence>
<name>A0ABR1LHE7_9PEZI</name>